<dbReference type="KEGG" id="fmr:Fuma_01635"/>
<keyword evidence="1" id="KW-1133">Transmembrane helix</keyword>
<feature type="transmembrane region" description="Helical" evidence="1">
    <location>
        <begin position="55"/>
        <end position="76"/>
    </location>
</feature>
<proteinExistence type="predicted"/>
<gene>
    <name evidence="2" type="ORF">Fuma_01635</name>
</gene>
<feature type="transmembrane region" description="Helical" evidence="1">
    <location>
        <begin position="205"/>
        <end position="222"/>
    </location>
</feature>
<sequence length="231" mass="26469">MSDAPPISKCYRPGRHWLVIGIVGGIFFQVMGITSVYVAYWNIDGSFPHPKAHALVYGVFWFLWTLIAFWLIAAYFRTCLFITPLEFTQQGCLIRRRMSVADISQIQWKGIPQAGKIILHGSDCRMKIDLDNLTAKDRTEFIEFIRSHFDHRVQTGWSDFNRYSSTAAPSPEDERRVARRCALMFSVVGIACLLCGWFALGVQFYVSGTACILATVWYAWRIRRHKRSTAG</sequence>
<dbReference type="Proteomes" id="UP000187735">
    <property type="component" value="Chromosome"/>
</dbReference>
<keyword evidence="1" id="KW-0812">Transmembrane</keyword>
<evidence type="ECO:0000313" key="2">
    <source>
        <dbReference type="EMBL" id="APZ92031.1"/>
    </source>
</evidence>
<evidence type="ECO:0000313" key="3">
    <source>
        <dbReference type="Proteomes" id="UP000187735"/>
    </source>
</evidence>
<name>A0A1P8WDC3_9PLAN</name>
<keyword evidence="1" id="KW-0472">Membrane</keyword>
<dbReference type="EMBL" id="CP017641">
    <property type="protein sequence ID" value="APZ92031.1"/>
    <property type="molecule type" value="Genomic_DNA"/>
</dbReference>
<evidence type="ECO:0000256" key="1">
    <source>
        <dbReference type="SAM" id="Phobius"/>
    </source>
</evidence>
<feature type="transmembrane region" description="Helical" evidence="1">
    <location>
        <begin position="17"/>
        <end position="43"/>
    </location>
</feature>
<accession>A0A1P8WDC3</accession>
<dbReference type="AlphaFoldDB" id="A0A1P8WDC3"/>
<keyword evidence="3" id="KW-1185">Reference proteome</keyword>
<feature type="transmembrane region" description="Helical" evidence="1">
    <location>
        <begin position="181"/>
        <end position="199"/>
    </location>
</feature>
<protein>
    <submittedName>
        <fullName evidence="2">Uncharacterized protein</fullName>
    </submittedName>
</protein>
<dbReference type="RefSeq" id="WP_077023697.1">
    <property type="nucleotide sequence ID" value="NZ_CP017641.1"/>
</dbReference>
<organism evidence="2 3">
    <name type="scientific">Fuerstiella marisgermanici</name>
    <dbReference type="NCBI Taxonomy" id="1891926"/>
    <lineage>
        <taxon>Bacteria</taxon>
        <taxon>Pseudomonadati</taxon>
        <taxon>Planctomycetota</taxon>
        <taxon>Planctomycetia</taxon>
        <taxon>Planctomycetales</taxon>
        <taxon>Planctomycetaceae</taxon>
        <taxon>Fuerstiella</taxon>
    </lineage>
</organism>
<reference evidence="2 3" key="1">
    <citation type="journal article" date="2016" name="Front. Microbiol.">
        <title>Fuerstia marisgermanicae gen. nov., sp. nov., an Unusual Member of the Phylum Planctomycetes from the German Wadden Sea.</title>
        <authorList>
            <person name="Kohn T."/>
            <person name="Heuer A."/>
            <person name="Jogler M."/>
            <person name="Vollmers J."/>
            <person name="Boedeker C."/>
            <person name="Bunk B."/>
            <person name="Rast P."/>
            <person name="Borchert D."/>
            <person name="Glockner I."/>
            <person name="Freese H.M."/>
            <person name="Klenk H.P."/>
            <person name="Overmann J."/>
            <person name="Kaster A.K."/>
            <person name="Rohde M."/>
            <person name="Wiegand S."/>
            <person name="Jogler C."/>
        </authorList>
    </citation>
    <scope>NUCLEOTIDE SEQUENCE [LARGE SCALE GENOMIC DNA]</scope>
    <source>
        <strain evidence="2 3">NH11</strain>
    </source>
</reference>